<dbReference type="GO" id="GO:0006289">
    <property type="term" value="P:nucleotide-excision repair"/>
    <property type="evidence" value="ECO:0007669"/>
    <property type="project" value="InterPro"/>
</dbReference>
<dbReference type="Pfam" id="PF03909">
    <property type="entry name" value="BSD"/>
    <property type="match status" value="1"/>
</dbReference>
<feature type="region of interest" description="Disordered" evidence="2">
    <location>
        <begin position="464"/>
        <end position="486"/>
    </location>
</feature>
<dbReference type="InterPro" id="IPR032675">
    <property type="entry name" value="LRR_dom_sf"/>
</dbReference>
<keyword evidence="5" id="KW-1185">Reference proteome</keyword>
<dbReference type="EMBL" id="LHPG02000004">
    <property type="protein sequence ID" value="PRW58775.1"/>
    <property type="molecule type" value="Genomic_DNA"/>
</dbReference>
<dbReference type="GO" id="GO:0006351">
    <property type="term" value="P:DNA-templated transcription"/>
    <property type="evidence" value="ECO:0007669"/>
    <property type="project" value="InterPro"/>
</dbReference>
<evidence type="ECO:0000259" key="3">
    <source>
        <dbReference type="PROSITE" id="PS50858"/>
    </source>
</evidence>
<dbReference type="Gene3D" id="3.80.10.10">
    <property type="entry name" value="Ribonuclease Inhibitor"/>
    <property type="match status" value="2"/>
</dbReference>
<dbReference type="GO" id="GO:0005930">
    <property type="term" value="C:axoneme"/>
    <property type="evidence" value="ECO:0007669"/>
    <property type="project" value="UniProtKB-SubCell"/>
</dbReference>
<dbReference type="SUPFAM" id="SSF140383">
    <property type="entry name" value="BSD domain-like"/>
    <property type="match status" value="2"/>
</dbReference>
<feature type="region of interest" description="Disordered" evidence="2">
    <location>
        <begin position="352"/>
        <end position="379"/>
    </location>
</feature>
<dbReference type="Gene3D" id="6.10.140.1200">
    <property type="match status" value="1"/>
</dbReference>
<reference evidence="4 5" key="1">
    <citation type="journal article" date="2018" name="Plant J.">
        <title>Genome sequences of Chlorella sorokiniana UTEX 1602 and Micractinium conductrix SAG 241.80: implications to maltose excretion by a green alga.</title>
        <authorList>
            <person name="Arriola M.B."/>
            <person name="Velmurugan N."/>
            <person name="Zhang Y."/>
            <person name="Plunkett M.H."/>
            <person name="Hondzo H."/>
            <person name="Barney B.M."/>
        </authorList>
    </citation>
    <scope>NUCLEOTIDE SEQUENCE [LARGE SCALE GENOMIC DNA]</scope>
    <source>
        <strain evidence="5">UTEX 1602</strain>
    </source>
</reference>
<dbReference type="SUPFAM" id="SSF52058">
    <property type="entry name" value="L domain-like"/>
    <property type="match status" value="1"/>
</dbReference>
<organism evidence="4 5">
    <name type="scientific">Chlorella sorokiniana</name>
    <name type="common">Freshwater green alga</name>
    <dbReference type="NCBI Taxonomy" id="3076"/>
    <lineage>
        <taxon>Eukaryota</taxon>
        <taxon>Viridiplantae</taxon>
        <taxon>Chlorophyta</taxon>
        <taxon>core chlorophytes</taxon>
        <taxon>Trebouxiophyceae</taxon>
        <taxon>Chlorellales</taxon>
        <taxon>Chlorellaceae</taxon>
        <taxon>Chlorella clade</taxon>
        <taxon>Chlorella</taxon>
    </lineage>
</organism>
<evidence type="ECO:0000313" key="4">
    <source>
        <dbReference type="EMBL" id="PRW58775.1"/>
    </source>
</evidence>
<dbReference type="GO" id="GO:0000439">
    <property type="term" value="C:transcription factor TFIIH core complex"/>
    <property type="evidence" value="ECO:0007669"/>
    <property type="project" value="InterPro"/>
</dbReference>
<dbReference type="AlphaFoldDB" id="A0A2P6TXI1"/>
<dbReference type="Proteomes" id="UP000239899">
    <property type="component" value="Unassembled WGS sequence"/>
</dbReference>
<gene>
    <name evidence="4" type="ORF">C2E21_2561</name>
</gene>
<feature type="domain" description="BSD" evidence="3">
    <location>
        <begin position="570"/>
        <end position="622"/>
    </location>
</feature>
<proteinExistence type="predicted"/>
<comment type="caution">
    <text evidence="4">The sequence shown here is derived from an EMBL/GenBank/DDBJ whole genome shotgun (WGS) entry which is preliminary data.</text>
</comment>
<evidence type="ECO:0000256" key="2">
    <source>
        <dbReference type="SAM" id="MobiDB-lite"/>
    </source>
</evidence>
<accession>A0A2P6TXI1</accession>
<feature type="region of interest" description="Disordered" evidence="2">
    <location>
        <begin position="726"/>
        <end position="749"/>
    </location>
</feature>
<dbReference type="SMART" id="SM00751">
    <property type="entry name" value="BSD"/>
    <property type="match status" value="2"/>
</dbReference>
<dbReference type="PANTHER" id="PTHR12856">
    <property type="entry name" value="TRANSCRIPTION INITIATION FACTOR IIH-RELATED"/>
    <property type="match status" value="1"/>
</dbReference>
<protein>
    <submittedName>
        <fullName evidence="4">RNA polymerase II transcription factor B subunit 1-1</fullName>
    </submittedName>
</protein>
<dbReference type="InterPro" id="IPR005607">
    <property type="entry name" value="BSD_dom"/>
</dbReference>
<feature type="compositionally biased region" description="Gly residues" evidence="2">
    <location>
        <begin position="474"/>
        <end position="486"/>
    </location>
</feature>
<feature type="compositionally biased region" description="Basic and acidic residues" evidence="2">
    <location>
        <begin position="784"/>
        <end position="793"/>
    </location>
</feature>
<name>A0A2P6TXI1_CHLSO</name>
<comment type="subcellular location">
    <subcellularLocation>
        <location evidence="1">Cytoplasm</location>
        <location evidence="1">Cytoskeleton</location>
        <location evidence="1">Cilium axoneme</location>
    </subcellularLocation>
</comment>
<dbReference type="STRING" id="3076.A0A2P6TXI1"/>
<dbReference type="InterPro" id="IPR035925">
    <property type="entry name" value="BSD_dom_sf"/>
</dbReference>
<feature type="region of interest" description="Disordered" evidence="2">
    <location>
        <begin position="769"/>
        <end position="793"/>
    </location>
</feature>
<dbReference type="InterPro" id="IPR027079">
    <property type="entry name" value="Tfb1/GTF2H1"/>
</dbReference>
<evidence type="ECO:0000313" key="5">
    <source>
        <dbReference type="Proteomes" id="UP000239899"/>
    </source>
</evidence>
<dbReference type="OrthoDB" id="360521at2759"/>
<evidence type="ECO:0000256" key="1">
    <source>
        <dbReference type="ARBA" id="ARBA00004430"/>
    </source>
</evidence>
<sequence length="1023" mass="108083">MAELLHRQRAYLDSLYIEDHAGEWVFSAEGLAAVLAAATADGSSLTYLHFDASNEVLSSAAAALRGASSLTALELHGRPYGVPLRWAQACSSLHQLRSLSVVADMDDFLPAESLQHLTALTHLKLAPTRAGESPELPAAGSVGAALLPCWWRLQCLCIRSCTMDASVFAVLPHLPQLTKLQLSTHITAQAAVAAVQWCSQLQSLELGLLYGPSLPAPVTGALTHLTSLRIARCRQLVSVDEFWCHISSLKSFELDDCYKLSCPDLSGLSRLERLDFRRLRLDQLLVSITGLTTLTGLVVSACGLRDLRPGPYLRGLRMLSLSTGISDVPEALAHPQWGHRPAAAEYVKRPQQLPERRGRGGAHPAHHSDQPAARAQRGTGASAVDGVLMMSASSVRWQPNDPSKGQPSLVDIAAITKIQQAPGKPFVKLDTAAGPLVLCFESLSDRDDAVELLKQFRPAGAGSGAAAGGAAAAGKGGSPGSGGGGEKLLLPTAAQAAAMFRSDKDLESVYKSLVVSGILSEAEFWRTRQAQLRDALAAGGGGGGGAARVRQRVGLPSAMLADVKPSADGQTEKVHFQLTPQIVRQIFTERPEVHRAYLAHVPGTMDEKAFWTRYFKQQYRRMAQRRKAGLVGAAADDDDDDELFAPFKKQLHEQEAQRAQQAVRRVDPTVNLAADAGERLSAGGGFGSLRDAGSDPAAAMRRAHLDTIARDINRHAAVVLQGTPEGLADLDGSGSATADGLAAKKGQDSDTARIAQALAEQQKRAAAAAAGSSAAASGSGGGGGKDDSVSPERLAEWQERAASALEDLTLDEREKQYAPLNIQDPRAYFDAATAAGGAADGKPASGKQEPAAAAGGPAAALAAALAAVQPLALPDPPCDPGLASDVLLELSQDQDEALVAEFGPVAATALQYPPHDRTHGLPAVLLEHLRGEALKTNELLRHLWGALPLVSAARADKAAKLARHLGEQRALLRSHMEAHPGTLQQVYVSMMLRPLAAAIDAALARYQQEQQARQRQQAAKVPP</sequence>
<dbReference type="PROSITE" id="PS50858">
    <property type="entry name" value="BSD"/>
    <property type="match status" value="2"/>
</dbReference>
<feature type="domain" description="BSD" evidence="3">
    <location>
        <begin position="495"/>
        <end position="528"/>
    </location>
</feature>